<feature type="domain" description="Acyl-CoA dehydrogenase/oxidase N-terminal" evidence="9">
    <location>
        <begin position="6"/>
        <end position="118"/>
    </location>
</feature>
<dbReference type="PANTHER" id="PTHR43884:SF20">
    <property type="entry name" value="ACYL-COA DEHYDROGENASE FADE28"/>
    <property type="match status" value="1"/>
</dbReference>
<evidence type="ECO:0000259" key="9">
    <source>
        <dbReference type="Pfam" id="PF02771"/>
    </source>
</evidence>
<dbReference type="SUPFAM" id="SSF56645">
    <property type="entry name" value="Acyl-CoA dehydrogenase NM domain-like"/>
    <property type="match status" value="1"/>
</dbReference>
<evidence type="ECO:0000256" key="5">
    <source>
        <dbReference type="ARBA" id="ARBA00023002"/>
    </source>
</evidence>
<organism evidence="10 11">
    <name type="scientific">Bradyrhizobium ontarionense</name>
    <dbReference type="NCBI Taxonomy" id="2898149"/>
    <lineage>
        <taxon>Bacteria</taxon>
        <taxon>Pseudomonadati</taxon>
        <taxon>Pseudomonadota</taxon>
        <taxon>Alphaproteobacteria</taxon>
        <taxon>Hyphomicrobiales</taxon>
        <taxon>Nitrobacteraceae</taxon>
        <taxon>Bradyrhizobium</taxon>
    </lineage>
</organism>
<dbReference type="EMBL" id="CP088156">
    <property type="protein sequence ID" value="UFZ01630.1"/>
    <property type="molecule type" value="Genomic_DNA"/>
</dbReference>
<comment type="cofactor">
    <cofactor evidence="1 6">
        <name>FAD</name>
        <dbReference type="ChEBI" id="CHEBI:57692"/>
    </cofactor>
</comment>
<feature type="domain" description="Acyl-CoA dehydrogenase/oxidase C-terminal" evidence="7">
    <location>
        <begin position="220"/>
        <end position="357"/>
    </location>
</feature>
<evidence type="ECO:0000259" key="8">
    <source>
        <dbReference type="Pfam" id="PF02770"/>
    </source>
</evidence>
<dbReference type="InterPro" id="IPR006091">
    <property type="entry name" value="Acyl-CoA_Oxase/DH_mid-dom"/>
</dbReference>
<sequence length="375" mass="40137">MNFDFSDDQKQLRDQARKFLAEKCPPKAVRVVLDGNEPYDRALWKGFAEMGFLGVAIPEEYGGAGAGHLELCVIAEEVGRALAPVPFSSTVYLAAEALMLAGSDAQKQAWLPKIASGEAIGTLALFEGTGNPSPKAIKLEAVNGVLNGVKKPVADGAIADLIIVAARTASTGRDSDISLFLVDVKAGGIEAKALTNLDPTRGQAELTFTNCKAEPLGAAGEGWSIITEVLDRAAVLTAFEQVGGSDRALEMGRDYALDRIAFGRPIGSFQAVKHILADMYVSATLARSNCYYGAWALSTNAPELPEAAASARISATQAYQHCAKNNIQVHGGMGFTWEFDCHMYYRRANALALGLGSLSYWEDQLIDRMRKRNAA</sequence>
<dbReference type="RefSeq" id="WP_231317425.1">
    <property type="nucleotide sequence ID" value="NZ_CP088156.1"/>
</dbReference>
<dbReference type="InterPro" id="IPR046373">
    <property type="entry name" value="Acyl-CoA_Oxase/DH_mid-dom_sf"/>
</dbReference>
<evidence type="ECO:0000256" key="3">
    <source>
        <dbReference type="ARBA" id="ARBA00022630"/>
    </source>
</evidence>
<name>A0ABY3R2X3_9BRAD</name>
<evidence type="ECO:0000256" key="4">
    <source>
        <dbReference type="ARBA" id="ARBA00022827"/>
    </source>
</evidence>
<feature type="domain" description="Acyl-CoA oxidase/dehydrogenase middle" evidence="8">
    <location>
        <begin position="134"/>
        <end position="211"/>
    </location>
</feature>
<evidence type="ECO:0000256" key="2">
    <source>
        <dbReference type="ARBA" id="ARBA00009347"/>
    </source>
</evidence>
<dbReference type="InterPro" id="IPR036250">
    <property type="entry name" value="AcylCo_DH-like_C"/>
</dbReference>
<keyword evidence="3 6" id="KW-0285">Flavoprotein</keyword>
<evidence type="ECO:0000313" key="11">
    <source>
        <dbReference type="Proteomes" id="UP001431010"/>
    </source>
</evidence>
<dbReference type="Pfam" id="PF00441">
    <property type="entry name" value="Acyl-CoA_dh_1"/>
    <property type="match status" value="1"/>
</dbReference>
<dbReference type="Gene3D" id="1.20.140.10">
    <property type="entry name" value="Butyryl-CoA Dehydrogenase, subunit A, domain 3"/>
    <property type="match status" value="1"/>
</dbReference>
<protein>
    <submittedName>
        <fullName evidence="10">Acyl-CoA/acyl-ACP dehydrogenase</fullName>
    </submittedName>
</protein>
<evidence type="ECO:0000256" key="1">
    <source>
        <dbReference type="ARBA" id="ARBA00001974"/>
    </source>
</evidence>
<dbReference type="SUPFAM" id="SSF47203">
    <property type="entry name" value="Acyl-CoA dehydrogenase C-terminal domain-like"/>
    <property type="match status" value="1"/>
</dbReference>
<dbReference type="InterPro" id="IPR013786">
    <property type="entry name" value="AcylCoA_DH/ox_N"/>
</dbReference>
<dbReference type="PANTHER" id="PTHR43884">
    <property type="entry name" value="ACYL-COA DEHYDROGENASE"/>
    <property type="match status" value="1"/>
</dbReference>
<keyword evidence="4 6" id="KW-0274">FAD</keyword>
<reference evidence="10" key="1">
    <citation type="journal article" date="2024" name="Antonie Van Leeuwenhoek">
        <title>Bradyrhizobium ontarionense sp. nov., a novel bacterial symbiont isolated from Aeschynomene indica (Indian jointvetch), harbours photosynthesis, nitrogen fixation and nitrous oxide (N2O) reductase genes.</title>
        <authorList>
            <person name="Bromfield E.S.P."/>
            <person name="Cloutier S."/>
        </authorList>
    </citation>
    <scope>NUCLEOTIDE SEQUENCE</scope>
    <source>
        <strain evidence="10">A19</strain>
    </source>
</reference>
<gene>
    <name evidence="10" type="ORF">LQG66_20115</name>
</gene>
<dbReference type="Gene3D" id="2.40.110.10">
    <property type="entry name" value="Butyryl-CoA Dehydrogenase, subunit A, domain 2"/>
    <property type="match status" value="1"/>
</dbReference>
<evidence type="ECO:0000313" key="10">
    <source>
        <dbReference type="EMBL" id="UFZ01630.1"/>
    </source>
</evidence>
<keyword evidence="11" id="KW-1185">Reference proteome</keyword>
<dbReference type="Pfam" id="PF02771">
    <property type="entry name" value="Acyl-CoA_dh_N"/>
    <property type="match status" value="1"/>
</dbReference>
<keyword evidence="5 6" id="KW-0560">Oxidoreductase</keyword>
<evidence type="ECO:0000256" key="6">
    <source>
        <dbReference type="RuleBase" id="RU362125"/>
    </source>
</evidence>
<dbReference type="InterPro" id="IPR009075">
    <property type="entry name" value="AcylCo_DH/oxidase_C"/>
</dbReference>
<dbReference type="InterPro" id="IPR037069">
    <property type="entry name" value="AcylCoA_DH/ox_N_sf"/>
</dbReference>
<dbReference type="InterPro" id="IPR009100">
    <property type="entry name" value="AcylCoA_DH/oxidase_NM_dom_sf"/>
</dbReference>
<proteinExistence type="inferred from homology"/>
<evidence type="ECO:0000259" key="7">
    <source>
        <dbReference type="Pfam" id="PF00441"/>
    </source>
</evidence>
<dbReference type="Pfam" id="PF02770">
    <property type="entry name" value="Acyl-CoA_dh_M"/>
    <property type="match status" value="1"/>
</dbReference>
<dbReference type="Proteomes" id="UP001431010">
    <property type="component" value="Chromosome"/>
</dbReference>
<dbReference type="Gene3D" id="1.10.540.10">
    <property type="entry name" value="Acyl-CoA dehydrogenase/oxidase, N-terminal domain"/>
    <property type="match status" value="1"/>
</dbReference>
<comment type="similarity">
    <text evidence="2 6">Belongs to the acyl-CoA dehydrogenase family.</text>
</comment>
<accession>A0ABY3R2X3</accession>